<dbReference type="GO" id="GO:0022627">
    <property type="term" value="C:cytosolic small ribosomal subunit"/>
    <property type="evidence" value="ECO:0007669"/>
    <property type="project" value="TreeGrafter"/>
</dbReference>
<comment type="subcellular location">
    <subcellularLocation>
        <location evidence="3">Cytoplasm</location>
    </subcellularLocation>
</comment>
<dbReference type="InterPro" id="IPR050574">
    <property type="entry name" value="HPF/YfiA_ribosome-assoc"/>
</dbReference>
<dbReference type="AlphaFoldDB" id="A0A2R6Y081"/>
<dbReference type="InterPro" id="IPR038416">
    <property type="entry name" value="Ribosom_S30AE_C_sf"/>
</dbReference>
<dbReference type="NCBIfam" id="TIGR00741">
    <property type="entry name" value="yfiA"/>
    <property type="match status" value="1"/>
</dbReference>
<dbReference type="InterPro" id="IPR036567">
    <property type="entry name" value="RHF-like"/>
</dbReference>
<dbReference type="Gene3D" id="3.30.160.100">
    <property type="entry name" value="Ribosome hibernation promotion factor-like"/>
    <property type="match status" value="1"/>
</dbReference>
<dbReference type="Proteomes" id="UP000244338">
    <property type="component" value="Unassembled WGS sequence"/>
</dbReference>
<dbReference type="CDD" id="cd00552">
    <property type="entry name" value="RaiA"/>
    <property type="match status" value="1"/>
</dbReference>
<evidence type="ECO:0000256" key="3">
    <source>
        <dbReference type="HAMAP-Rule" id="MF_00839"/>
    </source>
</evidence>
<dbReference type="Pfam" id="PF02482">
    <property type="entry name" value="Ribosomal_S30AE"/>
    <property type="match status" value="1"/>
</dbReference>
<feature type="domain" description="Sigma 54 modulation/S30EA ribosomal protein C-terminal" evidence="4">
    <location>
        <begin position="125"/>
        <end position="179"/>
    </location>
</feature>
<evidence type="ECO:0000256" key="2">
    <source>
        <dbReference type="ARBA" id="ARBA00022845"/>
    </source>
</evidence>
<dbReference type="PANTHER" id="PTHR33231:SF1">
    <property type="entry name" value="30S RIBOSOMAL PROTEIN"/>
    <property type="match status" value="1"/>
</dbReference>
<dbReference type="HAMAP" id="MF_00839">
    <property type="entry name" value="HPF"/>
    <property type="match status" value="1"/>
</dbReference>
<dbReference type="InterPro" id="IPR003489">
    <property type="entry name" value="RHF/RaiA"/>
</dbReference>
<organism evidence="5 6">
    <name type="scientific">Candidatus Carbonibacillus altaicus</name>
    <dbReference type="NCBI Taxonomy" id="2163959"/>
    <lineage>
        <taxon>Bacteria</taxon>
        <taxon>Bacillati</taxon>
        <taxon>Bacillota</taxon>
        <taxon>Bacilli</taxon>
        <taxon>Bacillales</taxon>
        <taxon>Candidatus Carbonibacillus</taxon>
    </lineage>
</organism>
<dbReference type="InterPro" id="IPR034694">
    <property type="entry name" value="HPF_long/plastid"/>
</dbReference>
<comment type="similarity">
    <text evidence="3">Belongs to the HPF/YfiA ribosome-associated protein family. Long HPF subfamily.</text>
</comment>
<evidence type="ECO:0000313" key="5">
    <source>
        <dbReference type="EMBL" id="PTQ56077.1"/>
    </source>
</evidence>
<accession>A0A2R6Y081</accession>
<reference evidence="6" key="1">
    <citation type="journal article" date="2018" name="Sci. Rep.">
        <title>Lignite coal burning seam in the remote Altai Mountains harbors a hydrogen-driven thermophilic microbial community.</title>
        <authorList>
            <person name="Kadnikov V.V."/>
            <person name="Mardanov A.V."/>
            <person name="Ivasenko D.A."/>
            <person name="Antsiferov D.V."/>
            <person name="Beletsky A.V."/>
            <person name="Karnachuk O.V."/>
            <person name="Ravin N.V."/>
        </authorList>
    </citation>
    <scope>NUCLEOTIDE SEQUENCE [LARGE SCALE GENOMIC DNA]</scope>
</reference>
<proteinExistence type="inferred from homology"/>
<dbReference type="FunFam" id="3.30.505.50:FF:000001">
    <property type="entry name" value="Ribosome hibernation promoting factor"/>
    <property type="match status" value="1"/>
</dbReference>
<evidence type="ECO:0000256" key="1">
    <source>
        <dbReference type="ARBA" id="ARBA00022490"/>
    </source>
</evidence>
<dbReference type="InterPro" id="IPR032528">
    <property type="entry name" value="Ribosom_S30AE_C"/>
</dbReference>
<dbReference type="PANTHER" id="PTHR33231">
    <property type="entry name" value="30S RIBOSOMAL PROTEIN"/>
    <property type="match status" value="1"/>
</dbReference>
<name>A0A2R6Y081_9BACL</name>
<evidence type="ECO:0000313" key="6">
    <source>
        <dbReference type="Proteomes" id="UP000244338"/>
    </source>
</evidence>
<dbReference type="GO" id="GO:0045900">
    <property type="term" value="P:negative regulation of translational elongation"/>
    <property type="evidence" value="ECO:0007669"/>
    <property type="project" value="TreeGrafter"/>
</dbReference>
<sequence>MKYLFRGENIEVTEALKEYTMKRMEKLEKYFHEDADVVAHVTMKVYRDGQRVEVTVPTPGLILRAEDKTDDMYAAIDNVVEKLGRQIRKYKTRVNRKAREHEGLGSFFSQAQEAHETNGEALGDETRIMRVKRFPLKPMNVEEAVLQMDLLGHNFFVFQNAETDDVGIVYKRRDGTYGLIEPEF</sequence>
<protein>
    <recommendedName>
        <fullName evidence="3">Ribosome hibernation promoting factor</fullName>
        <shortName evidence="3">HPF</shortName>
    </recommendedName>
</protein>
<dbReference type="EMBL" id="PEBX01000047">
    <property type="protein sequence ID" value="PTQ56077.1"/>
    <property type="molecule type" value="Genomic_DNA"/>
</dbReference>
<dbReference type="Pfam" id="PF16321">
    <property type="entry name" value="Ribosom_S30AE_C"/>
    <property type="match status" value="1"/>
</dbReference>
<comment type="function">
    <text evidence="3">Required for dimerization of active 70S ribosomes into 100S ribosomes in stationary phase; 100S ribosomes are translationally inactive and sometimes present during exponential growth.</text>
</comment>
<dbReference type="SUPFAM" id="SSF69754">
    <property type="entry name" value="Ribosome binding protein Y (YfiA homologue)"/>
    <property type="match status" value="1"/>
</dbReference>
<dbReference type="GO" id="GO:0043024">
    <property type="term" value="F:ribosomal small subunit binding"/>
    <property type="evidence" value="ECO:0007669"/>
    <property type="project" value="TreeGrafter"/>
</dbReference>
<dbReference type="Gene3D" id="3.30.505.50">
    <property type="entry name" value="Sigma 54 modulation/S30EA ribosomal protein, C-terminal domain"/>
    <property type="match status" value="1"/>
</dbReference>
<gene>
    <name evidence="3" type="primary">hpf</name>
    <name evidence="5" type="ORF">BSOLF_0849</name>
</gene>
<comment type="subunit">
    <text evidence="3">Interacts with 100S ribosomes.</text>
</comment>
<evidence type="ECO:0000259" key="4">
    <source>
        <dbReference type="Pfam" id="PF16321"/>
    </source>
</evidence>
<keyword evidence="2 3" id="KW-0810">Translation regulation</keyword>
<keyword evidence="1 3" id="KW-0963">Cytoplasm</keyword>
<comment type="caution">
    <text evidence="5">The sequence shown here is derived from an EMBL/GenBank/DDBJ whole genome shotgun (WGS) entry which is preliminary data.</text>
</comment>